<comment type="caution">
    <text evidence="2">The sequence shown here is derived from an EMBL/GenBank/DDBJ whole genome shotgun (WGS) entry which is preliminary data.</text>
</comment>
<dbReference type="Proteomes" id="UP000215335">
    <property type="component" value="Unassembled WGS sequence"/>
</dbReference>
<reference evidence="2 3" key="1">
    <citation type="journal article" date="2017" name="Curr. Biol.">
        <title>The Evolution of Venom by Co-option of Single-Copy Genes.</title>
        <authorList>
            <person name="Martinson E.O."/>
            <person name="Mrinalini"/>
            <person name="Kelkar Y.D."/>
            <person name="Chang C.H."/>
            <person name="Werren J.H."/>
        </authorList>
    </citation>
    <scope>NUCLEOTIDE SEQUENCE [LARGE SCALE GENOMIC DNA]</scope>
    <source>
        <strain evidence="2 3">Alberta</strain>
        <tissue evidence="2">Whole body</tissue>
    </source>
</reference>
<dbReference type="EMBL" id="NNAY01000438">
    <property type="protein sequence ID" value="OXU28393.1"/>
    <property type="molecule type" value="Genomic_DNA"/>
</dbReference>
<organism evidence="2 3">
    <name type="scientific">Trichomalopsis sarcophagae</name>
    <dbReference type="NCBI Taxonomy" id="543379"/>
    <lineage>
        <taxon>Eukaryota</taxon>
        <taxon>Metazoa</taxon>
        <taxon>Ecdysozoa</taxon>
        <taxon>Arthropoda</taxon>
        <taxon>Hexapoda</taxon>
        <taxon>Insecta</taxon>
        <taxon>Pterygota</taxon>
        <taxon>Neoptera</taxon>
        <taxon>Endopterygota</taxon>
        <taxon>Hymenoptera</taxon>
        <taxon>Apocrita</taxon>
        <taxon>Proctotrupomorpha</taxon>
        <taxon>Chalcidoidea</taxon>
        <taxon>Pteromalidae</taxon>
        <taxon>Pteromalinae</taxon>
        <taxon>Trichomalopsis</taxon>
    </lineage>
</organism>
<proteinExistence type="predicted"/>
<protein>
    <submittedName>
        <fullName evidence="2">Uncharacterized protein</fullName>
    </submittedName>
</protein>
<name>A0A232FD26_9HYME</name>
<evidence type="ECO:0000313" key="3">
    <source>
        <dbReference type="Proteomes" id="UP000215335"/>
    </source>
</evidence>
<evidence type="ECO:0000313" key="2">
    <source>
        <dbReference type="EMBL" id="OXU28393.1"/>
    </source>
</evidence>
<dbReference type="AlphaFoldDB" id="A0A232FD26"/>
<accession>A0A232FD26</accession>
<evidence type="ECO:0000256" key="1">
    <source>
        <dbReference type="SAM" id="MobiDB-lite"/>
    </source>
</evidence>
<keyword evidence="3" id="KW-1185">Reference proteome</keyword>
<sequence length="116" mass="13379">MAVVATRYSIDDCLISSFKNRPRLAITSEPDTHRAIIKTRLALKAFSAFETSIDIVIRLSSIVQYTLVFPPIIELKERKSERIIARVYVRLREKEGKKNEENVGRRRTERCGKRGS</sequence>
<feature type="region of interest" description="Disordered" evidence="1">
    <location>
        <begin position="97"/>
        <end position="116"/>
    </location>
</feature>
<gene>
    <name evidence="2" type="ORF">TSAR_007345</name>
</gene>